<evidence type="ECO:0000259" key="1">
    <source>
        <dbReference type="Pfam" id="PF02627"/>
    </source>
</evidence>
<evidence type="ECO:0000313" key="3">
    <source>
        <dbReference type="Proteomes" id="UP000444960"/>
    </source>
</evidence>
<dbReference type="AlphaFoldDB" id="A0A7I9VCE8"/>
<dbReference type="InterPro" id="IPR029032">
    <property type="entry name" value="AhpD-like"/>
</dbReference>
<dbReference type="NCBIfam" id="TIGR00778">
    <property type="entry name" value="ahpD_dom"/>
    <property type="match status" value="1"/>
</dbReference>
<dbReference type="Proteomes" id="UP000444960">
    <property type="component" value="Unassembled WGS sequence"/>
</dbReference>
<gene>
    <name evidence="2" type="ORF">nbrc107696_34940</name>
</gene>
<reference evidence="3" key="1">
    <citation type="submission" date="2019-06" db="EMBL/GenBank/DDBJ databases">
        <title>Gordonia isolated from sludge of a wastewater treatment plant.</title>
        <authorList>
            <person name="Tamura T."/>
            <person name="Aoyama K."/>
            <person name="Kang Y."/>
            <person name="Saito S."/>
            <person name="Akiyama N."/>
            <person name="Yazawa K."/>
            <person name="Gonoi T."/>
            <person name="Mikami Y."/>
        </authorList>
    </citation>
    <scope>NUCLEOTIDE SEQUENCE [LARGE SCALE GENOMIC DNA]</scope>
    <source>
        <strain evidence="3">NBRC 107696</strain>
    </source>
</reference>
<comment type="caution">
    <text evidence="2">The sequence shown here is derived from an EMBL/GenBank/DDBJ whole genome shotgun (WGS) entry which is preliminary data.</text>
</comment>
<dbReference type="RefSeq" id="WP_161896615.1">
    <property type="nucleotide sequence ID" value="NZ_BJOV01000005.1"/>
</dbReference>
<dbReference type="EMBL" id="BJOV01000005">
    <property type="protein sequence ID" value="GEE03048.1"/>
    <property type="molecule type" value="Genomic_DNA"/>
</dbReference>
<feature type="domain" description="Carboxymuconolactone decarboxylase-like" evidence="1">
    <location>
        <begin position="13"/>
        <end position="99"/>
    </location>
</feature>
<dbReference type="PANTHER" id="PTHR34846:SF10">
    <property type="entry name" value="CYTOPLASMIC PROTEIN"/>
    <property type="match status" value="1"/>
</dbReference>
<dbReference type="InterPro" id="IPR004675">
    <property type="entry name" value="AhpD_core"/>
</dbReference>
<accession>A0A7I9VCE8</accession>
<evidence type="ECO:0000313" key="2">
    <source>
        <dbReference type="EMBL" id="GEE03048.1"/>
    </source>
</evidence>
<keyword evidence="3" id="KW-1185">Reference proteome</keyword>
<dbReference type="GO" id="GO:0051920">
    <property type="term" value="F:peroxiredoxin activity"/>
    <property type="evidence" value="ECO:0007669"/>
    <property type="project" value="InterPro"/>
</dbReference>
<name>A0A7I9VCE8_9ACTN</name>
<dbReference type="Gene3D" id="1.20.1290.10">
    <property type="entry name" value="AhpD-like"/>
    <property type="match status" value="1"/>
</dbReference>
<dbReference type="OrthoDB" id="9801997at2"/>
<dbReference type="SUPFAM" id="SSF69118">
    <property type="entry name" value="AhpD-like"/>
    <property type="match status" value="1"/>
</dbReference>
<sequence length="154" mass="16642">MPTPRVSIDKQSPAVYKQLVAVSAAAKQAAEDAGLDRRLVELVNVRCSQINGCAFCLSLHHEAAVVAGVTEQQIAVLPAWREAPLLFDDQQRAALDLAESATELPSTEDADCAYERAADILDAAQISAVTWVAVAINAFNRVSIMSRFNVHPRE</sequence>
<dbReference type="Pfam" id="PF02627">
    <property type="entry name" value="CMD"/>
    <property type="match status" value="1"/>
</dbReference>
<protein>
    <submittedName>
        <fullName evidence="2">Alkyl hydroperoxide reductase AhpD</fullName>
    </submittedName>
</protein>
<dbReference type="InterPro" id="IPR003779">
    <property type="entry name" value="CMD-like"/>
</dbReference>
<organism evidence="2 3">
    <name type="scientific">Gordonia spumicola</name>
    <dbReference type="NCBI Taxonomy" id="589161"/>
    <lineage>
        <taxon>Bacteria</taxon>
        <taxon>Bacillati</taxon>
        <taxon>Actinomycetota</taxon>
        <taxon>Actinomycetes</taxon>
        <taxon>Mycobacteriales</taxon>
        <taxon>Gordoniaceae</taxon>
        <taxon>Gordonia</taxon>
    </lineage>
</organism>
<proteinExistence type="predicted"/>
<dbReference type="PANTHER" id="PTHR34846">
    <property type="entry name" value="4-CARBOXYMUCONOLACTONE DECARBOXYLASE FAMILY PROTEIN (AFU_ORTHOLOGUE AFUA_6G11590)"/>
    <property type="match status" value="1"/>
</dbReference>